<evidence type="ECO:0000256" key="3">
    <source>
        <dbReference type="ARBA" id="ARBA00022763"/>
    </source>
</evidence>
<evidence type="ECO:0000313" key="12">
    <source>
        <dbReference type="EMBL" id="GAA3710772.1"/>
    </source>
</evidence>
<dbReference type="InterPro" id="IPR004576">
    <property type="entry name" value="Mfd"/>
</dbReference>
<dbReference type="Pfam" id="PF02559">
    <property type="entry name" value="CarD_TRCF_RID"/>
    <property type="match status" value="1"/>
</dbReference>
<feature type="domain" description="Helicase ATP-binding" evidence="10">
    <location>
        <begin position="666"/>
        <end position="827"/>
    </location>
</feature>
<reference evidence="13" key="1">
    <citation type="journal article" date="2019" name="Int. J. Syst. Evol. Microbiol.">
        <title>The Global Catalogue of Microorganisms (GCM) 10K type strain sequencing project: providing services to taxonomists for standard genome sequencing and annotation.</title>
        <authorList>
            <consortium name="The Broad Institute Genomics Platform"/>
            <consortium name="The Broad Institute Genome Sequencing Center for Infectious Disease"/>
            <person name="Wu L."/>
            <person name="Ma J."/>
        </authorList>
    </citation>
    <scope>NUCLEOTIDE SEQUENCE [LARGE SCALE GENOMIC DNA]</scope>
    <source>
        <strain evidence="13">JCM 16548</strain>
    </source>
</reference>
<dbReference type="Pfam" id="PF17757">
    <property type="entry name" value="UvrB_inter"/>
    <property type="match status" value="1"/>
</dbReference>
<gene>
    <name evidence="9 12" type="primary">mfd</name>
    <name evidence="12" type="ORF">GCM10022204_31650</name>
</gene>
<keyword evidence="4 9" id="KW-0378">Hydrolase</keyword>
<comment type="subcellular location">
    <subcellularLocation>
        <location evidence="9">Cytoplasm</location>
    </subcellularLocation>
</comment>
<dbReference type="NCBIfam" id="TIGR00580">
    <property type="entry name" value="mfd"/>
    <property type="match status" value="1"/>
</dbReference>
<keyword evidence="6 9" id="KW-0067">ATP-binding</keyword>
<dbReference type="InterPro" id="IPR041471">
    <property type="entry name" value="UvrB_inter"/>
</dbReference>
<feature type="domain" description="Helicase C-terminal" evidence="11">
    <location>
        <begin position="852"/>
        <end position="1002"/>
    </location>
</feature>
<keyword evidence="2 9" id="KW-0547">Nucleotide-binding</keyword>
<dbReference type="SUPFAM" id="SSF141259">
    <property type="entry name" value="CarD-like"/>
    <property type="match status" value="1"/>
</dbReference>
<dbReference type="InterPro" id="IPR037235">
    <property type="entry name" value="TRCF-like_C_D7"/>
</dbReference>
<dbReference type="PANTHER" id="PTHR47964">
    <property type="entry name" value="ATP-DEPENDENT DNA HELICASE HOMOLOG RECG, CHLOROPLASTIC"/>
    <property type="match status" value="1"/>
</dbReference>
<keyword evidence="5" id="KW-0347">Helicase</keyword>
<evidence type="ECO:0000256" key="1">
    <source>
        <dbReference type="ARBA" id="ARBA00022490"/>
    </source>
</evidence>
<dbReference type="EC" id="3.6.4.-" evidence="9"/>
<dbReference type="InterPro" id="IPR005118">
    <property type="entry name" value="TRCF_C"/>
</dbReference>
<keyword evidence="8 9" id="KW-0234">DNA repair</keyword>
<dbReference type="Proteomes" id="UP001500051">
    <property type="component" value="Unassembled WGS sequence"/>
</dbReference>
<evidence type="ECO:0000259" key="10">
    <source>
        <dbReference type="PROSITE" id="PS51192"/>
    </source>
</evidence>
<evidence type="ECO:0000256" key="4">
    <source>
        <dbReference type="ARBA" id="ARBA00022801"/>
    </source>
</evidence>
<dbReference type="InterPro" id="IPR011545">
    <property type="entry name" value="DEAD/DEAH_box_helicase_dom"/>
</dbReference>
<dbReference type="InterPro" id="IPR047112">
    <property type="entry name" value="RecG/Mfd"/>
</dbReference>
<comment type="function">
    <text evidence="9">Couples transcription and DNA repair by recognizing RNA polymerase (RNAP) stalled at DNA lesions. Mediates ATP-dependent release of RNAP and its truncated transcript from the DNA, and recruitment of nucleotide excision repair machinery to the damaged site.</text>
</comment>
<accession>A0ABP7DV90</accession>
<dbReference type="InterPro" id="IPR014001">
    <property type="entry name" value="Helicase_ATP-bd"/>
</dbReference>
<dbReference type="SMART" id="SM00487">
    <property type="entry name" value="DEXDc"/>
    <property type="match status" value="1"/>
</dbReference>
<dbReference type="EMBL" id="BAAAYX010000013">
    <property type="protein sequence ID" value="GAA3710772.1"/>
    <property type="molecule type" value="Genomic_DNA"/>
</dbReference>
<dbReference type="SMART" id="SM01058">
    <property type="entry name" value="CarD_TRCF"/>
    <property type="match status" value="1"/>
</dbReference>
<protein>
    <recommendedName>
        <fullName evidence="9">Transcription-repair-coupling factor</fullName>
        <shortName evidence="9">TRCF</shortName>
        <ecNumber evidence="9">3.6.4.-</ecNumber>
    </recommendedName>
</protein>
<comment type="caution">
    <text evidence="12">The sequence shown here is derived from an EMBL/GenBank/DDBJ whole genome shotgun (WGS) entry which is preliminary data.</text>
</comment>
<dbReference type="Pfam" id="PF03461">
    <property type="entry name" value="TRCF"/>
    <property type="match status" value="1"/>
</dbReference>
<dbReference type="SMART" id="SM00982">
    <property type="entry name" value="TRCF"/>
    <property type="match status" value="1"/>
</dbReference>
<dbReference type="PROSITE" id="PS51192">
    <property type="entry name" value="HELICASE_ATP_BIND_1"/>
    <property type="match status" value="1"/>
</dbReference>
<proteinExistence type="inferred from homology"/>
<keyword evidence="3 9" id="KW-0227">DNA damage</keyword>
<evidence type="ECO:0000256" key="9">
    <source>
        <dbReference type="HAMAP-Rule" id="MF_00969"/>
    </source>
</evidence>
<name>A0ABP7DV90_9ACTN</name>
<comment type="similarity">
    <text evidence="9">In the N-terminal section; belongs to the UvrB family.</text>
</comment>
<sequence>MTLAGLVELFATDPTVTEAIGDARSRTLPALDLTSPPAMRSLLAAALAASPDDGGSGRPVLLVASTYREAESLAAACRSLVGEEEVAYYPAWETLPHERLSPRSDTVGRRLAVLRRLVGNDELPAPRIVVAPVRSVLQPQVKGLGHMAPVRLVVGHDIDLDDLAQALVGAAYGRVDMVERRGEFAVRGGIVDIFPPTEEHPVRIDFFGDTIEEIRYFTVADQRSSDLTLTEVIASPCRELLLTDDVRQRAFTLSQQHPELIDMLDRIAQGHAVDGMEALSPVLVDGMELLIDVLPADTHVLVCDPELVRGRAIDLVKTSEEFLHASWAAAAGGGQAPIDLGASSYQPLADVRAAALARGLAWWTLSPFSAGPAEDENTVIRTDDGEVVDFRTVVSSRGVESRTIAGHAQDTYRGEVEAAIAEIGRRLADDWRVVLTAEGKGMTDRMAEVLTEHEHPVRVVDRLDEPPTAGVATVVLGDLPHGFVADRIKLALFTAGDLSGQRTADKATRKMPVRRKNTIDPLELTAGDAVVHNQHGVGRYVEMVQRSVAGSVREYLVIEYAASKRGQPGDRLYVPMDSLDQVTRYVGGENPTLDKMGGADWSKRKGRARKAVREIAGELIKLYAARQASRGHAFGPDTTWQRELEDAFSFVETPDQLAAIDEVKHDMEQIVPMDRLICGDVGYGKTEIAVRAAFKAVQDGKQVAVLVPTTLLVQQHYNTFADRYSGFPVNVAPLSRFQTAAESKATKEGVADGKVDVIVGTHRLLSGEIQFKDLGLVIIDEEQRFGVEHKEQLKRLRMDVDVLAMSATPIPRTLEMAITGIREMSTITTPPEERHPVLTFAGPYDEAQLTAAIRRELLREGQVFYIHNRVQSIDKVAKKLAELVPEARVVTAHGQMGEQRLEQVMVDFWERRADVLVCTTIVEAGLDINTANTLLIERADLLGLSQLHQLRGRVGRGRERGYAYFFYPPDKPLTETAHDRLATIAAHTDLGSGMAVAMKDLEIRGAGNMLGGEQSGHIADVGFDLYIRLVGEAVAEFRGQDTEPEADVRIELPITAHLPEDYVESERLRLEMYKRLAEVRSATDIEAVREELADRYGPLPTAVETLLDVARFRLHARAAGLTDIVSSGNYIRFAPADLLESRQLRLKRLYPGSVIKDTAKLILVPRPRSKTIGGEPPKDGELLAWCTAVITSVFGS</sequence>
<evidence type="ECO:0000256" key="5">
    <source>
        <dbReference type="ARBA" id="ARBA00022806"/>
    </source>
</evidence>
<dbReference type="RefSeq" id="WP_344813368.1">
    <property type="nucleotide sequence ID" value="NZ_BAAAYX010000013.1"/>
</dbReference>
<evidence type="ECO:0000256" key="2">
    <source>
        <dbReference type="ARBA" id="ARBA00022741"/>
    </source>
</evidence>
<dbReference type="PROSITE" id="PS51194">
    <property type="entry name" value="HELICASE_CTER"/>
    <property type="match status" value="1"/>
</dbReference>
<comment type="similarity">
    <text evidence="9">In the C-terminal section; belongs to the helicase family. RecG subfamily.</text>
</comment>
<dbReference type="SMART" id="SM00490">
    <property type="entry name" value="HELICc"/>
    <property type="match status" value="1"/>
</dbReference>
<dbReference type="PANTHER" id="PTHR47964:SF1">
    <property type="entry name" value="ATP-DEPENDENT DNA HELICASE HOMOLOG RECG, CHLOROPLASTIC"/>
    <property type="match status" value="1"/>
</dbReference>
<dbReference type="SUPFAM" id="SSF143517">
    <property type="entry name" value="TRCF domain-like"/>
    <property type="match status" value="1"/>
</dbReference>
<keyword evidence="13" id="KW-1185">Reference proteome</keyword>
<dbReference type="Gene3D" id="3.30.2060.10">
    <property type="entry name" value="Penicillin-binding protein 1b domain"/>
    <property type="match status" value="1"/>
</dbReference>
<dbReference type="InterPro" id="IPR036101">
    <property type="entry name" value="CarD-like/TRCF_RID_sf"/>
</dbReference>
<dbReference type="InterPro" id="IPR027417">
    <property type="entry name" value="P-loop_NTPase"/>
</dbReference>
<dbReference type="Pfam" id="PF00270">
    <property type="entry name" value="DEAD"/>
    <property type="match status" value="1"/>
</dbReference>
<dbReference type="HAMAP" id="MF_00969">
    <property type="entry name" value="TRCF"/>
    <property type="match status" value="1"/>
</dbReference>
<organism evidence="12 13">
    <name type="scientific">Microlunatus aurantiacus</name>
    <dbReference type="NCBI Taxonomy" id="446786"/>
    <lineage>
        <taxon>Bacteria</taxon>
        <taxon>Bacillati</taxon>
        <taxon>Actinomycetota</taxon>
        <taxon>Actinomycetes</taxon>
        <taxon>Propionibacteriales</taxon>
        <taxon>Propionibacteriaceae</taxon>
        <taxon>Microlunatus</taxon>
    </lineage>
</organism>
<evidence type="ECO:0000256" key="7">
    <source>
        <dbReference type="ARBA" id="ARBA00023125"/>
    </source>
</evidence>
<dbReference type="InterPro" id="IPR003711">
    <property type="entry name" value="CarD-like/TRCF_RID"/>
</dbReference>
<evidence type="ECO:0000313" key="13">
    <source>
        <dbReference type="Proteomes" id="UP001500051"/>
    </source>
</evidence>
<dbReference type="Pfam" id="PF00271">
    <property type="entry name" value="Helicase_C"/>
    <property type="match status" value="1"/>
</dbReference>
<dbReference type="Gene3D" id="3.40.50.300">
    <property type="entry name" value="P-loop containing nucleotide triphosphate hydrolases"/>
    <property type="match status" value="2"/>
</dbReference>
<keyword evidence="7 9" id="KW-0238">DNA-binding</keyword>
<evidence type="ECO:0000256" key="8">
    <source>
        <dbReference type="ARBA" id="ARBA00023204"/>
    </source>
</evidence>
<evidence type="ECO:0000256" key="6">
    <source>
        <dbReference type="ARBA" id="ARBA00022840"/>
    </source>
</evidence>
<dbReference type="SUPFAM" id="SSF52540">
    <property type="entry name" value="P-loop containing nucleoside triphosphate hydrolases"/>
    <property type="match status" value="4"/>
</dbReference>
<dbReference type="InterPro" id="IPR001650">
    <property type="entry name" value="Helicase_C-like"/>
</dbReference>
<dbReference type="CDD" id="cd17991">
    <property type="entry name" value="DEXHc_TRCF"/>
    <property type="match status" value="1"/>
</dbReference>
<keyword evidence="1 9" id="KW-0963">Cytoplasm</keyword>
<dbReference type="Gene3D" id="2.40.10.170">
    <property type="match status" value="1"/>
</dbReference>
<dbReference type="Gene3D" id="3.90.1150.50">
    <property type="entry name" value="Transcription-repair-coupling factor, D7 domain"/>
    <property type="match status" value="1"/>
</dbReference>
<evidence type="ECO:0000259" key="11">
    <source>
        <dbReference type="PROSITE" id="PS51194"/>
    </source>
</evidence>
<dbReference type="Gene3D" id="3.40.50.11180">
    <property type="match status" value="1"/>
</dbReference>